<evidence type="ECO:0000313" key="2">
    <source>
        <dbReference type="EMBL" id="KAK7449153.1"/>
    </source>
</evidence>
<evidence type="ECO:0000256" key="1">
    <source>
        <dbReference type="SAM" id="MobiDB-lite"/>
    </source>
</evidence>
<name>A0ABD0J195_9CAEN</name>
<feature type="non-terminal residue" evidence="2">
    <location>
        <position position="320"/>
    </location>
</feature>
<dbReference type="EMBL" id="JACVVK020000753">
    <property type="protein sequence ID" value="KAK7449153.1"/>
    <property type="molecule type" value="Genomic_DNA"/>
</dbReference>
<dbReference type="AlphaFoldDB" id="A0ABD0J195"/>
<proteinExistence type="predicted"/>
<keyword evidence="3" id="KW-1185">Reference proteome</keyword>
<feature type="compositionally biased region" description="Basic and acidic residues" evidence="1">
    <location>
        <begin position="172"/>
        <end position="183"/>
    </location>
</feature>
<sequence>MVNSLTSQCSRLTEAKLAKVTFLTPHSAFLDLHSMPETVEISLTVGLATLSPLTLLRRDDGFQNARVLVPGMDQDTTFRGVHLNDFALFTGMSSHGVNVAVGLHRTWLTNNSIDLQLADDSLLVVNDSAFSLRPLPRSRQTRSADDALEKRYRLFPRFPEAGAHVTFNSGGDHQRSRRETRSERKDKTTLYLDICVVVDYYLFKKVKDKHGTWGGVQLDLKETRRYVAMVMNEASGMRRKRFSKRMAEDACGKKRKDSKQPTKSGSQTFLERYKRYFPFIDKSAFSECHAFWLVNLLYKIWSDNSPFNVNIGIASIAVEV</sequence>
<accession>A0ABD0J195</accession>
<reference evidence="2 3" key="1">
    <citation type="journal article" date="2023" name="Sci. Data">
        <title>Genome assembly of the Korean intertidal mud-creeper Batillaria attramentaria.</title>
        <authorList>
            <person name="Patra A.K."/>
            <person name="Ho P.T."/>
            <person name="Jun S."/>
            <person name="Lee S.J."/>
            <person name="Kim Y."/>
            <person name="Won Y.J."/>
        </authorList>
    </citation>
    <scope>NUCLEOTIDE SEQUENCE [LARGE SCALE GENOMIC DNA]</scope>
    <source>
        <strain evidence="2">Wonlab-2016</strain>
    </source>
</reference>
<organism evidence="2 3">
    <name type="scientific">Batillaria attramentaria</name>
    <dbReference type="NCBI Taxonomy" id="370345"/>
    <lineage>
        <taxon>Eukaryota</taxon>
        <taxon>Metazoa</taxon>
        <taxon>Spiralia</taxon>
        <taxon>Lophotrochozoa</taxon>
        <taxon>Mollusca</taxon>
        <taxon>Gastropoda</taxon>
        <taxon>Caenogastropoda</taxon>
        <taxon>Sorbeoconcha</taxon>
        <taxon>Cerithioidea</taxon>
        <taxon>Batillariidae</taxon>
        <taxon>Batillaria</taxon>
    </lineage>
</organism>
<gene>
    <name evidence="2" type="ORF">BaRGS_00040042</name>
</gene>
<protein>
    <submittedName>
        <fullName evidence="2">Uncharacterized protein</fullName>
    </submittedName>
</protein>
<comment type="caution">
    <text evidence="2">The sequence shown here is derived from an EMBL/GenBank/DDBJ whole genome shotgun (WGS) entry which is preliminary data.</text>
</comment>
<evidence type="ECO:0000313" key="3">
    <source>
        <dbReference type="Proteomes" id="UP001519460"/>
    </source>
</evidence>
<dbReference type="Proteomes" id="UP001519460">
    <property type="component" value="Unassembled WGS sequence"/>
</dbReference>
<feature type="region of interest" description="Disordered" evidence="1">
    <location>
        <begin position="163"/>
        <end position="183"/>
    </location>
</feature>